<feature type="compositionally biased region" description="Polar residues" evidence="4">
    <location>
        <begin position="646"/>
        <end position="655"/>
    </location>
</feature>
<evidence type="ECO:0000256" key="1">
    <source>
        <dbReference type="ARBA" id="ARBA00022574"/>
    </source>
</evidence>
<dbReference type="GO" id="GO:0005813">
    <property type="term" value="C:centrosome"/>
    <property type="evidence" value="ECO:0007669"/>
    <property type="project" value="TreeGrafter"/>
</dbReference>
<feature type="compositionally biased region" description="Low complexity" evidence="4">
    <location>
        <begin position="591"/>
        <end position="611"/>
    </location>
</feature>
<feature type="repeat" description="WD" evidence="3">
    <location>
        <begin position="116"/>
        <end position="157"/>
    </location>
</feature>
<feature type="compositionally biased region" description="Polar residues" evidence="4">
    <location>
        <begin position="612"/>
        <end position="627"/>
    </location>
</feature>
<dbReference type="SUPFAM" id="SSF50978">
    <property type="entry name" value="WD40 repeat-like"/>
    <property type="match status" value="1"/>
</dbReference>
<dbReference type="GO" id="GO:0000922">
    <property type="term" value="C:spindle pole"/>
    <property type="evidence" value="ECO:0007669"/>
    <property type="project" value="TreeGrafter"/>
</dbReference>
<proteinExistence type="predicted"/>
<accession>A0AA35TKE8</accession>
<dbReference type="InterPro" id="IPR019775">
    <property type="entry name" value="WD40_repeat_CS"/>
</dbReference>
<dbReference type="InterPro" id="IPR052818">
    <property type="entry name" value="NEDD1_Spindle_Assembly"/>
</dbReference>
<dbReference type="GO" id="GO:0007020">
    <property type="term" value="P:microtubule nucleation"/>
    <property type="evidence" value="ECO:0007669"/>
    <property type="project" value="TreeGrafter"/>
</dbReference>
<evidence type="ECO:0000313" key="6">
    <source>
        <dbReference type="Proteomes" id="UP001174909"/>
    </source>
</evidence>
<dbReference type="GO" id="GO:0005814">
    <property type="term" value="C:centriole"/>
    <property type="evidence" value="ECO:0007669"/>
    <property type="project" value="TreeGrafter"/>
</dbReference>
<dbReference type="GO" id="GO:0043015">
    <property type="term" value="F:gamma-tubulin binding"/>
    <property type="evidence" value="ECO:0007669"/>
    <property type="project" value="TreeGrafter"/>
</dbReference>
<dbReference type="Pfam" id="PF00400">
    <property type="entry name" value="WD40"/>
    <property type="match status" value="2"/>
</dbReference>
<feature type="compositionally biased region" description="Low complexity" evidence="4">
    <location>
        <begin position="327"/>
        <end position="337"/>
    </location>
</feature>
<feature type="region of interest" description="Disordered" evidence="4">
    <location>
        <begin position="415"/>
        <end position="455"/>
    </location>
</feature>
<reference evidence="5" key="1">
    <citation type="submission" date="2023-03" db="EMBL/GenBank/DDBJ databases">
        <authorList>
            <person name="Steffen K."/>
            <person name="Cardenas P."/>
        </authorList>
    </citation>
    <scope>NUCLEOTIDE SEQUENCE</scope>
</reference>
<name>A0AA35TKE8_GEOBA</name>
<dbReference type="InterPro" id="IPR015943">
    <property type="entry name" value="WD40/YVTN_repeat-like_dom_sf"/>
</dbReference>
<dbReference type="EMBL" id="CASHTH010003779">
    <property type="protein sequence ID" value="CAI8049186.1"/>
    <property type="molecule type" value="Genomic_DNA"/>
</dbReference>
<feature type="repeat" description="WD" evidence="3">
    <location>
        <begin position="89"/>
        <end position="115"/>
    </location>
</feature>
<dbReference type="InterPro" id="IPR001680">
    <property type="entry name" value="WD40_rpt"/>
</dbReference>
<sequence length="750" mass="79321">MAEFATCSQDSVVFWDYKSVSSKRSVQPFGGSGYHIQSAGWSSSNSKLMVAPKWGDCIAWCEPASASEEWNTIWHKDRGHFTCGCFLGNSRYLLSGSSDGLLMLWDLKNKNSTKTIEGHSSPVTAVASASSDQLVLSAGQDKTLVLHSLSSSHSLQNTVNLSTKDTAEQGVILRLRFSVMDRAVAASASDSGCVCLWSVESQRLLHKFPSSGPATDLSFAQSNNKLLVSVGEDCKIHFLDTQQRKEVMMVSTPSPLSSVTILRDGYTVAAGGVDGKLYVYELRAMKSPKHVLEAHQGAITCIAEQNSAKSSRSSMKKAKKSAKESSRLSSLTPSDSPATPADCTVPLNNQHTHPAPTTTPSLETAPPPLPQQPPPPLPLASHVVALSSRVPALPHQTPFPAGQRGAVQWGQFTTPAQTAGDKDSTGIFSPVDSTLSTPHPSSGASETGGSGAKTATAPHQYALGQQASSAGASSSSETRGRYPLVSTFVSSTPAMQHPPLGMSGIFSPLDAPTPASLVGGLTTKSSIVGDPIHGVRGVEGERWQGPRNAPSMTPSASTPALSGVGALQPPPNPVAGGQSEGCLPTHPPSAPHTLPTTSSTSQTSLLSQLSSENDSSPLPPGDTNSPPMTKGGGSEVDGPETGRPLVSTQTSCHTETSPKDPRAVVQLPVVPEASSVHLQYMENLIRDSNEEMRLAVHRDIRALGLDMFRQFLMLQQQVGTAVSALHEKIDRLSEENKRLQEQLHQYAPNY</sequence>
<evidence type="ECO:0000256" key="2">
    <source>
        <dbReference type="ARBA" id="ARBA00022737"/>
    </source>
</evidence>
<dbReference type="PANTHER" id="PTHR44414:SF1">
    <property type="entry name" value="PROTEIN NEDD1"/>
    <property type="match status" value="1"/>
</dbReference>
<dbReference type="Gene3D" id="2.130.10.10">
    <property type="entry name" value="YVTN repeat-like/Quinoprotein amine dehydrogenase"/>
    <property type="match status" value="2"/>
</dbReference>
<protein>
    <submittedName>
        <fullName evidence="5">Protein NEDD1</fullName>
    </submittedName>
</protein>
<dbReference type="GO" id="GO:0036064">
    <property type="term" value="C:ciliary basal body"/>
    <property type="evidence" value="ECO:0007669"/>
    <property type="project" value="TreeGrafter"/>
</dbReference>
<keyword evidence="1 3" id="KW-0853">WD repeat</keyword>
<dbReference type="AlphaFoldDB" id="A0AA35TKE8"/>
<evidence type="ECO:0000256" key="3">
    <source>
        <dbReference type="PROSITE-ProRule" id="PRU00221"/>
    </source>
</evidence>
<dbReference type="PANTHER" id="PTHR44414">
    <property type="entry name" value="PROTEIN NEDD1"/>
    <property type="match status" value="1"/>
</dbReference>
<dbReference type="SMART" id="SM00320">
    <property type="entry name" value="WD40"/>
    <property type="match status" value="5"/>
</dbReference>
<feature type="region of interest" description="Disordered" evidence="4">
    <location>
        <begin position="532"/>
        <end position="661"/>
    </location>
</feature>
<evidence type="ECO:0000256" key="4">
    <source>
        <dbReference type="SAM" id="MobiDB-lite"/>
    </source>
</evidence>
<feature type="compositionally biased region" description="Polar residues" evidence="4">
    <location>
        <begin position="550"/>
        <end position="560"/>
    </location>
</feature>
<keyword evidence="6" id="KW-1185">Reference proteome</keyword>
<dbReference type="Proteomes" id="UP001174909">
    <property type="component" value="Unassembled WGS sequence"/>
</dbReference>
<keyword evidence="2" id="KW-0677">Repeat</keyword>
<gene>
    <name evidence="5" type="ORF">GBAR_LOCUS27074</name>
</gene>
<comment type="caution">
    <text evidence="5">The sequence shown here is derived from an EMBL/GenBank/DDBJ whole genome shotgun (WGS) entry which is preliminary data.</text>
</comment>
<evidence type="ECO:0000313" key="5">
    <source>
        <dbReference type="EMBL" id="CAI8049186.1"/>
    </source>
</evidence>
<organism evidence="5 6">
    <name type="scientific">Geodia barretti</name>
    <name type="common">Barrett's horny sponge</name>
    <dbReference type="NCBI Taxonomy" id="519541"/>
    <lineage>
        <taxon>Eukaryota</taxon>
        <taxon>Metazoa</taxon>
        <taxon>Porifera</taxon>
        <taxon>Demospongiae</taxon>
        <taxon>Heteroscleromorpha</taxon>
        <taxon>Tetractinellida</taxon>
        <taxon>Astrophorina</taxon>
        <taxon>Geodiidae</taxon>
        <taxon>Geodia</taxon>
    </lineage>
</organism>
<dbReference type="GO" id="GO:0005737">
    <property type="term" value="C:cytoplasm"/>
    <property type="evidence" value="ECO:0007669"/>
    <property type="project" value="TreeGrafter"/>
</dbReference>
<dbReference type="InterPro" id="IPR036322">
    <property type="entry name" value="WD40_repeat_dom_sf"/>
</dbReference>
<feature type="compositionally biased region" description="Polar residues" evidence="4">
    <location>
        <begin position="431"/>
        <end position="440"/>
    </location>
</feature>
<dbReference type="GO" id="GO:0000278">
    <property type="term" value="P:mitotic cell cycle"/>
    <property type="evidence" value="ECO:0007669"/>
    <property type="project" value="TreeGrafter"/>
</dbReference>
<feature type="compositionally biased region" description="Pro residues" evidence="4">
    <location>
        <begin position="365"/>
        <end position="378"/>
    </location>
</feature>
<dbReference type="PROSITE" id="PS50082">
    <property type="entry name" value="WD_REPEATS_2"/>
    <property type="match status" value="2"/>
</dbReference>
<feature type="region of interest" description="Disordered" evidence="4">
    <location>
        <begin position="306"/>
        <end position="379"/>
    </location>
</feature>
<dbReference type="PROSITE" id="PS00678">
    <property type="entry name" value="WD_REPEATS_1"/>
    <property type="match status" value="1"/>
</dbReference>
<feature type="compositionally biased region" description="Polar residues" evidence="4">
    <location>
        <begin position="346"/>
        <end position="362"/>
    </location>
</feature>